<feature type="domain" description="Phospholipid/glycerol acyltransferase" evidence="5">
    <location>
        <begin position="27"/>
        <end position="139"/>
    </location>
</feature>
<dbReference type="GO" id="GO:0006654">
    <property type="term" value="P:phosphatidic acid biosynthetic process"/>
    <property type="evidence" value="ECO:0007669"/>
    <property type="project" value="TreeGrafter"/>
</dbReference>
<feature type="transmembrane region" description="Helical" evidence="4">
    <location>
        <begin position="61"/>
        <end position="78"/>
    </location>
</feature>
<dbReference type="PANTHER" id="PTHR10434:SF9">
    <property type="entry name" value="PHOSPHOLIPID_GLYCEROL ACYLTRANSFERASE DOMAIN-CONTAINING PROTEIN"/>
    <property type="match status" value="1"/>
</dbReference>
<dbReference type="Proteomes" id="UP000184480">
    <property type="component" value="Unassembled WGS sequence"/>
</dbReference>
<keyword evidence="3 6" id="KW-0012">Acyltransferase</keyword>
<gene>
    <name evidence="6" type="ORF">SAMN05444362_11497</name>
</gene>
<dbReference type="OrthoDB" id="9796839at2"/>
<dbReference type="STRING" id="1346286.SAMN05444362_11497"/>
<keyword evidence="4" id="KW-0812">Transmembrane</keyword>
<dbReference type="RefSeq" id="WP_062181883.1">
    <property type="nucleotide sequence ID" value="NZ_BBXL01000014.1"/>
</dbReference>
<organism evidence="6 7">
    <name type="scientific">Dysgonomonas macrotermitis</name>
    <dbReference type="NCBI Taxonomy" id="1346286"/>
    <lineage>
        <taxon>Bacteria</taxon>
        <taxon>Pseudomonadati</taxon>
        <taxon>Bacteroidota</taxon>
        <taxon>Bacteroidia</taxon>
        <taxon>Bacteroidales</taxon>
        <taxon>Dysgonomonadaceae</taxon>
        <taxon>Dysgonomonas</taxon>
    </lineage>
</organism>
<evidence type="ECO:0000313" key="6">
    <source>
        <dbReference type="EMBL" id="SHG05990.1"/>
    </source>
</evidence>
<evidence type="ECO:0000256" key="1">
    <source>
        <dbReference type="ARBA" id="ARBA00005189"/>
    </source>
</evidence>
<dbReference type="InterPro" id="IPR002123">
    <property type="entry name" value="Plipid/glycerol_acylTrfase"/>
</dbReference>
<dbReference type="PANTHER" id="PTHR10434">
    <property type="entry name" value="1-ACYL-SN-GLYCEROL-3-PHOSPHATE ACYLTRANSFERASE"/>
    <property type="match status" value="1"/>
</dbReference>
<dbReference type="AlphaFoldDB" id="A0A1M5GQB1"/>
<dbReference type="EMBL" id="FQUC01000014">
    <property type="protein sequence ID" value="SHG05990.1"/>
    <property type="molecule type" value="Genomic_DNA"/>
</dbReference>
<accession>A0A1M5GQB1</accession>
<evidence type="ECO:0000256" key="3">
    <source>
        <dbReference type="ARBA" id="ARBA00023315"/>
    </source>
</evidence>
<evidence type="ECO:0000256" key="4">
    <source>
        <dbReference type="SAM" id="Phobius"/>
    </source>
</evidence>
<protein>
    <submittedName>
        <fullName evidence="6">Acyltransferase</fullName>
    </submittedName>
</protein>
<keyword evidence="4" id="KW-1133">Transmembrane helix</keyword>
<dbReference type="SUPFAM" id="SSF69593">
    <property type="entry name" value="Glycerol-3-phosphate (1)-acyltransferase"/>
    <property type="match status" value="1"/>
</dbReference>
<feature type="transmembrane region" description="Helical" evidence="4">
    <location>
        <begin position="119"/>
        <end position="136"/>
    </location>
</feature>
<evidence type="ECO:0000259" key="5">
    <source>
        <dbReference type="SMART" id="SM00563"/>
    </source>
</evidence>
<keyword evidence="4" id="KW-0472">Membrane</keyword>
<keyword evidence="2 6" id="KW-0808">Transferase</keyword>
<dbReference type="SMART" id="SM00563">
    <property type="entry name" value="PlsC"/>
    <property type="match status" value="1"/>
</dbReference>
<sequence length="182" mass="20740">MQKLSSFILRKLGWKAGGITDYPTKCVLCVAPHTSNWDLFIGKLIYSSQGRKASFLIKKTWFFFPMNLIFNAIGGIPVDRSKKTSLTDQMAHLFATRDQFELAITPEGTRSQNAEWKKGFYYIALAANVPIVVVVLDYKRKVADFKTVFIPTGDADEDIAEIKSYYKDAQAKHQDRFLLENE</sequence>
<dbReference type="GO" id="GO:0003841">
    <property type="term" value="F:1-acylglycerol-3-phosphate O-acyltransferase activity"/>
    <property type="evidence" value="ECO:0007669"/>
    <property type="project" value="TreeGrafter"/>
</dbReference>
<reference evidence="7" key="1">
    <citation type="submission" date="2016-11" db="EMBL/GenBank/DDBJ databases">
        <authorList>
            <person name="Varghese N."/>
            <person name="Submissions S."/>
        </authorList>
    </citation>
    <scope>NUCLEOTIDE SEQUENCE [LARGE SCALE GENOMIC DNA]</scope>
    <source>
        <strain evidence="7">DSM 27370</strain>
    </source>
</reference>
<dbReference type="Pfam" id="PF01553">
    <property type="entry name" value="Acyltransferase"/>
    <property type="match status" value="1"/>
</dbReference>
<evidence type="ECO:0000313" key="7">
    <source>
        <dbReference type="Proteomes" id="UP000184480"/>
    </source>
</evidence>
<comment type="pathway">
    <text evidence="1">Lipid metabolism.</text>
</comment>
<name>A0A1M5GQB1_9BACT</name>
<keyword evidence="7" id="KW-1185">Reference proteome</keyword>
<proteinExistence type="predicted"/>
<evidence type="ECO:0000256" key="2">
    <source>
        <dbReference type="ARBA" id="ARBA00022679"/>
    </source>
</evidence>